<keyword evidence="2" id="KW-0472">Membrane</keyword>
<feature type="region of interest" description="Disordered" evidence="1">
    <location>
        <begin position="330"/>
        <end position="402"/>
    </location>
</feature>
<feature type="compositionally biased region" description="Gly residues" evidence="1">
    <location>
        <begin position="330"/>
        <end position="356"/>
    </location>
</feature>
<feature type="compositionally biased region" description="Gly residues" evidence="1">
    <location>
        <begin position="363"/>
        <end position="379"/>
    </location>
</feature>
<evidence type="ECO:0000313" key="4">
    <source>
        <dbReference type="EMBL" id="RXH80333.1"/>
    </source>
</evidence>
<evidence type="ECO:0000259" key="3">
    <source>
        <dbReference type="Pfam" id="PF03101"/>
    </source>
</evidence>
<sequence>MGLESNSTHFTNIRSLDTDSKIEHSGNNLVIEAYPLGMMPPMNAVDAEDGESGVLEPYVGLEFDSADVARDFYTLYAARMGFKVRTGQLYRSRTDGSVSSRRFVCSKEGFQISSRTGCPALIRVQRRDSGKWVVDLFLKDHNHGLDLESSTEENHTLILQKKSSMPTNTVVEVSHRPKVKLIKAIEDKPHCPSGVISAKRLKRGEEEMQSEIDLSAGLEFNSANEAYQFYHVYAENTGFRIRIGQLFRSKLDGSITSRRFVCSKEGFQHPSRVGCGAYMRIKRQDSGRWENLRLVTILMAPTSRSFVKVVAVLVFITTVTAAAAVVVPGRGGSRVGSRGGSGGGGRSGYGGAGRSGSGVVVPVGGGSGSGGGSTGGNSGHSGSPHSTPGSSSNKNARRFITC</sequence>
<keyword evidence="5" id="KW-1185">Reference proteome</keyword>
<feature type="domain" description="FAR1" evidence="3">
    <location>
        <begin position="71"/>
        <end position="145"/>
    </location>
</feature>
<organism evidence="4 5">
    <name type="scientific">Malus domestica</name>
    <name type="common">Apple</name>
    <name type="synonym">Pyrus malus</name>
    <dbReference type="NCBI Taxonomy" id="3750"/>
    <lineage>
        <taxon>Eukaryota</taxon>
        <taxon>Viridiplantae</taxon>
        <taxon>Streptophyta</taxon>
        <taxon>Embryophyta</taxon>
        <taxon>Tracheophyta</taxon>
        <taxon>Spermatophyta</taxon>
        <taxon>Magnoliopsida</taxon>
        <taxon>eudicotyledons</taxon>
        <taxon>Gunneridae</taxon>
        <taxon>Pentapetalae</taxon>
        <taxon>rosids</taxon>
        <taxon>fabids</taxon>
        <taxon>Rosales</taxon>
        <taxon>Rosaceae</taxon>
        <taxon>Amygdaloideae</taxon>
        <taxon>Maleae</taxon>
        <taxon>Malus</taxon>
    </lineage>
</organism>
<gene>
    <name evidence="4" type="ORF">DVH24_041480</name>
</gene>
<dbReference type="InterPro" id="IPR004330">
    <property type="entry name" value="FAR1_DNA_bnd_dom"/>
</dbReference>
<dbReference type="Proteomes" id="UP000290289">
    <property type="component" value="Chromosome 13"/>
</dbReference>
<evidence type="ECO:0000256" key="1">
    <source>
        <dbReference type="SAM" id="MobiDB-lite"/>
    </source>
</evidence>
<accession>A0A498IGF3</accession>
<reference evidence="4 5" key="1">
    <citation type="submission" date="2018-10" db="EMBL/GenBank/DDBJ databases">
        <title>A high-quality apple genome assembly.</title>
        <authorList>
            <person name="Hu J."/>
        </authorList>
    </citation>
    <scope>NUCLEOTIDE SEQUENCE [LARGE SCALE GENOMIC DNA]</scope>
    <source>
        <strain evidence="5">cv. HFTH1</strain>
        <tissue evidence="4">Young leaf</tissue>
    </source>
</reference>
<name>A0A498IGF3_MALDO</name>
<feature type="compositionally biased region" description="Low complexity" evidence="1">
    <location>
        <begin position="380"/>
        <end position="392"/>
    </location>
</feature>
<keyword evidence="2" id="KW-0812">Transmembrane</keyword>
<dbReference type="STRING" id="3750.A0A498IGF3"/>
<dbReference type="EMBL" id="RDQH01000339">
    <property type="protein sequence ID" value="RXH80333.1"/>
    <property type="molecule type" value="Genomic_DNA"/>
</dbReference>
<keyword evidence="2" id="KW-1133">Transmembrane helix</keyword>
<proteinExistence type="predicted"/>
<feature type="transmembrane region" description="Helical" evidence="2">
    <location>
        <begin position="306"/>
        <end position="327"/>
    </location>
</feature>
<protein>
    <recommendedName>
        <fullName evidence="3">FAR1 domain-containing protein</fullName>
    </recommendedName>
</protein>
<evidence type="ECO:0000256" key="2">
    <source>
        <dbReference type="SAM" id="Phobius"/>
    </source>
</evidence>
<dbReference type="PANTHER" id="PTHR46328">
    <property type="entry name" value="FAR-RED IMPAIRED RESPONSIVE (FAR1) FAMILY PROTEIN-RELATED"/>
    <property type="match status" value="1"/>
</dbReference>
<feature type="domain" description="FAR1" evidence="3">
    <location>
        <begin position="228"/>
        <end position="291"/>
    </location>
</feature>
<evidence type="ECO:0000313" key="5">
    <source>
        <dbReference type="Proteomes" id="UP000290289"/>
    </source>
</evidence>
<dbReference type="AlphaFoldDB" id="A0A498IGF3"/>
<dbReference type="Pfam" id="PF03101">
    <property type="entry name" value="FAR1"/>
    <property type="match status" value="2"/>
</dbReference>
<comment type="caution">
    <text evidence="4">The sequence shown here is derived from an EMBL/GenBank/DDBJ whole genome shotgun (WGS) entry which is preliminary data.</text>
</comment>